<dbReference type="CDD" id="cd05332">
    <property type="entry name" value="11beta-HSD1_like_SDR_c"/>
    <property type="match status" value="1"/>
</dbReference>
<comment type="similarity">
    <text evidence="1 3">Belongs to the short-chain dehydrogenases/reductases (SDR) family.</text>
</comment>
<dbReference type="EMBL" id="CP051775">
    <property type="protein sequence ID" value="QJE73847.1"/>
    <property type="molecule type" value="Genomic_DNA"/>
</dbReference>
<dbReference type="Pfam" id="PF00106">
    <property type="entry name" value="adh_short"/>
    <property type="match status" value="1"/>
</dbReference>
<evidence type="ECO:0000256" key="3">
    <source>
        <dbReference type="RuleBase" id="RU000363"/>
    </source>
</evidence>
<evidence type="ECO:0000259" key="4">
    <source>
        <dbReference type="SMART" id="SM00822"/>
    </source>
</evidence>
<dbReference type="GO" id="GO:0016491">
    <property type="term" value="F:oxidoreductase activity"/>
    <property type="evidence" value="ECO:0007669"/>
    <property type="project" value="UniProtKB-KW"/>
</dbReference>
<accession>A0A858R8Z9</accession>
<dbReference type="NCBIfam" id="NF004825">
    <property type="entry name" value="PRK06181.1"/>
    <property type="match status" value="1"/>
</dbReference>
<dbReference type="KEGG" id="acru:HHL28_12740"/>
<organism evidence="5 6">
    <name type="scientific">Aerophototrophica crusticola</name>
    <dbReference type="NCBI Taxonomy" id="1709002"/>
    <lineage>
        <taxon>Bacteria</taxon>
        <taxon>Pseudomonadati</taxon>
        <taxon>Pseudomonadota</taxon>
        <taxon>Alphaproteobacteria</taxon>
        <taxon>Rhodospirillales</taxon>
        <taxon>Rhodospirillaceae</taxon>
        <taxon>Aerophototrophica</taxon>
    </lineage>
</organism>
<dbReference type="PANTHER" id="PTHR44196">
    <property type="entry name" value="DEHYDROGENASE/REDUCTASE SDR FAMILY MEMBER 7B"/>
    <property type="match status" value="1"/>
</dbReference>
<dbReference type="InterPro" id="IPR036291">
    <property type="entry name" value="NAD(P)-bd_dom_sf"/>
</dbReference>
<reference evidence="5" key="1">
    <citation type="submission" date="2020-04" db="EMBL/GenBank/DDBJ databases">
        <title>A desert anoxygenic phototrophic bacterium fixes CO2 using RubisCO under aerobic conditions.</title>
        <authorList>
            <person name="Tang K."/>
        </authorList>
    </citation>
    <scope>NUCLEOTIDE SEQUENCE [LARGE SCALE GENOMIC DNA]</scope>
    <source>
        <strain evidence="5">MIMtkB3</strain>
    </source>
</reference>
<dbReference type="Proteomes" id="UP000501891">
    <property type="component" value="Chromosome"/>
</dbReference>
<evidence type="ECO:0000313" key="6">
    <source>
        <dbReference type="Proteomes" id="UP000501891"/>
    </source>
</evidence>
<gene>
    <name evidence="5" type="ORF">HHL28_12740</name>
</gene>
<dbReference type="InterPro" id="IPR057326">
    <property type="entry name" value="KR_dom"/>
</dbReference>
<dbReference type="InterPro" id="IPR002347">
    <property type="entry name" value="SDR_fam"/>
</dbReference>
<sequence>MAGAFKGQVVWITGASSGIGEALAKELAGQGARLVLSARRQAELERVRDACGGHNAPVVLLPLDVADTDSAPQAVARALEAFGRVDMLVNNAGISQRSLARDTSLEVDRRIMEVNFFGTVALTKALLPHLVTQGSGRLVAISSIVGKFGSPLRSAYSASKHALHGFFDSLRAELAGTGVQVTLVCPGFIRTEVSANALTGDGSAQGFTDPGQANGMDPAVFARHMLDALARGEREVVIGGKEAQYVRIKRFFPDLFARLLEKANVR</sequence>
<dbReference type="InterPro" id="IPR020904">
    <property type="entry name" value="Sc_DH/Rdtase_CS"/>
</dbReference>
<feature type="domain" description="Ketoreductase" evidence="4">
    <location>
        <begin position="8"/>
        <end position="192"/>
    </location>
</feature>
<keyword evidence="6" id="KW-1185">Reference proteome</keyword>
<dbReference type="GO" id="GO:0016020">
    <property type="term" value="C:membrane"/>
    <property type="evidence" value="ECO:0007669"/>
    <property type="project" value="TreeGrafter"/>
</dbReference>
<proteinExistence type="inferred from homology"/>
<dbReference type="PRINTS" id="PR00081">
    <property type="entry name" value="GDHRDH"/>
</dbReference>
<protein>
    <submittedName>
        <fullName evidence="5">SDR family oxidoreductase</fullName>
    </submittedName>
</protein>
<dbReference type="SUPFAM" id="SSF51735">
    <property type="entry name" value="NAD(P)-binding Rossmann-fold domains"/>
    <property type="match status" value="1"/>
</dbReference>
<dbReference type="Gene3D" id="3.40.50.720">
    <property type="entry name" value="NAD(P)-binding Rossmann-like Domain"/>
    <property type="match status" value="1"/>
</dbReference>
<evidence type="ECO:0000313" key="5">
    <source>
        <dbReference type="EMBL" id="QJE73847.1"/>
    </source>
</evidence>
<dbReference type="PANTHER" id="PTHR44196:SF1">
    <property type="entry name" value="DEHYDROGENASE_REDUCTASE SDR FAMILY MEMBER 7B"/>
    <property type="match status" value="1"/>
</dbReference>
<evidence type="ECO:0000256" key="1">
    <source>
        <dbReference type="ARBA" id="ARBA00006484"/>
    </source>
</evidence>
<dbReference type="PIRSF" id="PIRSF000126">
    <property type="entry name" value="11-beta-HSD1"/>
    <property type="match status" value="1"/>
</dbReference>
<evidence type="ECO:0000256" key="2">
    <source>
        <dbReference type="ARBA" id="ARBA00023002"/>
    </source>
</evidence>
<name>A0A858R8Z9_9PROT</name>
<dbReference type="PRINTS" id="PR00080">
    <property type="entry name" value="SDRFAMILY"/>
</dbReference>
<dbReference type="AlphaFoldDB" id="A0A858R8Z9"/>
<keyword evidence="2" id="KW-0560">Oxidoreductase</keyword>
<dbReference type="PROSITE" id="PS00061">
    <property type="entry name" value="ADH_SHORT"/>
    <property type="match status" value="1"/>
</dbReference>
<dbReference type="SMART" id="SM00822">
    <property type="entry name" value="PKS_KR"/>
    <property type="match status" value="1"/>
</dbReference>